<evidence type="ECO:0000256" key="3">
    <source>
        <dbReference type="ARBA" id="ARBA00022763"/>
    </source>
</evidence>
<accession>A0A2S7U2I7</accession>
<dbReference type="PROSITE" id="PS51471">
    <property type="entry name" value="FE2OG_OXY"/>
    <property type="match status" value="1"/>
</dbReference>
<dbReference type="AlphaFoldDB" id="A0A2S7U2I7"/>
<dbReference type="RefSeq" id="WP_105043310.1">
    <property type="nucleotide sequence ID" value="NZ_MQWA01000001.1"/>
</dbReference>
<dbReference type="GO" id="GO:0016705">
    <property type="term" value="F:oxidoreductase activity, acting on paired donors, with incorporation or reduction of molecular oxygen"/>
    <property type="evidence" value="ECO:0007669"/>
    <property type="project" value="UniProtKB-ARBA"/>
</dbReference>
<dbReference type="InterPro" id="IPR032854">
    <property type="entry name" value="ALKBH3"/>
</dbReference>
<evidence type="ECO:0000256" key="5">
    <source>
        <dbReference type="ARBA" id="ARBA00022964"/>
    </source>
</evidence>
<dbReference type="GO" id="GO:0016787">
    <property type="term" value="F:hydrolase activity"/>
    <property type="evidence" value="ECO:0007669"/>
    <property type="project" value="UniProtKB-ARBA"/>
</dbReference>
<dbReference type="PANTHER" id="PTHR31212:SF4">
    <property type="entry name" value="ALPHA-KETOGLUTARATE-DEPENDENT DIOXYGENASE ALKB HOMOLOG 3"/>
    <property type="match status" value="1"/>
</dbReference>
<dbReference type="GO" id="GO:0006307">
    <property type="term" value="P:DNA alkylation repair"/>
    <property type="evidence" value="ECO:0007669"/>
    <property type="project" value="InterPro"/>
</dbReference>
<evidence type="ECO:0000256" key="7">
    <source>
        <dbReference type="ARBA" id="ARBA00023004"/>
    </source>
</evidence>
<dbReference type="PANTHER" id="PTHR31212">
    <property type="entry name" value="ALPHA-KETOGLUTARATE-DEPENDENT DIOXYGENASE ALKB HOMOLOG 3"/>
    <property type="match status" value="1"/>
</dbReference>
<name>A0A2S7U2I7_9BACT</name>
<comment type="cofactor">
    <cofactor evidence="1">
        <name>Fe(2+)</name>
        <dbReference type="ChEBI" id="CHEBI:29033"/>
    </cofactor>
</comment>
<dbReference type="Pfam" id="PF13532">
    <property type="entry name" value="2OG-FeII_Oxy_2"/>
    <property type="match status" value="1"/>
</dbReference>
<dbReference type="OrthoDB" id="190276at2"/>
<reference evidence="10 11" key="1">
    <citation type="submission" date="2016-12" db="EMBL/GenBank/DDBJ databases">
        <title>Study of bacterial adaptation to deep sea.</title>
        <authorList>
            <person name="Song J."/>
            <person name="Yoshizawa S."/>
            <person name="Kogure K."/>
        </authorList>
    </citation>
    <scope>NUCLEOTIDE SEQUENCE [LARGE SCALE GENOMIC DNA]</scope>
    <source>
        <strain evidence="10 11">SAORIC-165</strain>
    </source>
</reference>
<dbReference type="InterPro" id="IPR005123">
    <property type="entry name" value="Oxoglu/Fe-dep_dioxygenase_dom"/>
</dbReference>
<protein>
    <submittedName>
        <fullName evidence="10">Alpha-ketoglutarate-dependent dioxygenase AlkB</fullName>
    </submittedName>
</protein>
<dbReference type="GO" id="GO:0140097">
    <property type="term" value="F:catalytic activity, acting on DNA"/>
    <property type="evidence" value="ECO:0007669"/>
    <property type="project" value="UniProtKB-ARBA"/>
</dbReference>
<sequence>MDKQHQLDLGIDKIPPNRNVLPYDGESIYYGSLFASRQADFHLNYLLKNIIWKHDEAIMFGKHIITARKVAWYGDSNFDYTYSGRTRTALEWTPELLAMKKLVEERTGASYNSCLLNLYADGEQGMGWHHDDENGLGSNSNIASVSFGATRRFDFRHKKSREKVSVVLEHGSLLVMRGTTQACWQHQIPKTKKITTPRVNLTFRQMVEMDRTDIGSD</sequence>
<keyword evidence="3" id="KW-0227">DNA damage</keyword>
<dbReference type="Proteomes" id="UP000239907">
    <property type="component" value="Unassembled WGS sequence"/>
</dbReference>
<dbReference type="Gene3D" id="2.60.120.590">
    <property type="entry name" value="Alpha-ketoglutarate-dependent dioxygenase AlkB-like"/>
    <property type="match status" value="1"/>
</dbReference>
<dbReference type="GO" id="GO:0046872">
    <property type="term" value="F:metal ion binding"/>
    <property type="evidence" value="ECO:0007669"/>
    <property type="project" value="UniProtKB-KW"/>
</dbReference>
<dbReference type="EMBL" id="MQWA01000001">
    <property type="protein sequence ID" value="PQJ28820.1"/>
    <property type="molecule type" value="Genomic_DNA"/>
</dbReference>
<evidence type="ECO:0000256" key="8">
    <source>
        <dbReference type="ARBA" id="ARBA00023204"/>
    </source>
</evidence>
<keyword evidence="2" id="KW-0479">Metal-binding</keyword>
<dbReference type="SUPFAM" id="SSF51197">
    <property type="entry name" value="Clavaminate synthase-like"/>
    <property type="match status" value="1"/>
</dbReference>
<dbReference type="InterPro" id="IPR027450">
    <property type="entry name" value="AlkB-like"/>
</dbReference>
<keyword evidence="5 10" id="KW-0223">Dioxygenase</keyword>
<keyword evidence="6" id="KW-0560">Oxidoreductase</keyword>
<dbReference type="GO" id="GO:0051213">
    <property type="term" value="F:dioxygenase activity"/>
    <property type="evidence" value="ECO:0007669"/>
    <property type="project" value="UniProtKB-KW"/>
</dbReference>
<dbReference type="InterPro" id="IPR037151">
    <property type="entry name" value="AlkB-like_sf"/>
</dbReference>
<organism evidence="10 11">
    <name type="scientific">Rubritalea profundi</name>
    <dbReference type="NCBI Taxonomy" id="1658618"/>
    <lineage>
        <taxon>Bacteria</taxon>
        <taxon>Pseudomonadati</taxon>
        <taxon>Verrucomicrobiota</taxon>
        <taxon>Verrucomicrobiia</taxon>
        <taxon>Verrucomicrobiales</taxon>
        <taxon>Rubritaleaceae</taxon>
        <taxon>Rubritalea</taxon>
    </lineage>
</organism>
<keyword evidence="8" id="KW-0234">DNA repair</keyword>
<evidence type="ECO:0000256" key="4">
    <source>
        <dbReference type="ARBA" id="ARBA00022842"/>
    </source>
</evidence>
<evidence type="ECO:0000256" key="6">
    <source>
        <dbReference type="ARBA" id="ARBA00023002"/>
    </source>
</evidence>
<gene>
    <name evidence="10" type="ORF">BSZ32_10175</name>
</gene>
<keyword evidence="7" id="KW-0408">Iron</keyword>
<comment type="caution">
    <text evidence="10">The sequence shown here is derived from an EMBL/GenBank/DDBJ whole genome shotgun (WGS) entry which is preliminary data.</text>
</comment>
<dbReference type="GO" id="GO:0032451">
    <property type="term" value="F:demethylase activity"/>
    <property type="evidence" value="ECO:0007669"/>
    <property type="project" value="UniProtKB-ARBA"/>
</dbReference>
<keyword evidence="11" id="KW-1185">Reference proteome</keyword>
<evidence type="ECO:0000256" key="1">
    <source>
        <dbReference type="ARBA" id="ARBA00001954"/>
    </source>
</evidence>
<evidence type="ECO:0000313" key="11">
    <source>
        <dbReference type="Proteomes" id="UP000239907"/>
    </source>
</evidence>
<evidence type="ECO:0000256" key="2">
    <source>
        <dbReference type="ARBA" id="ARBA00022723"/>
    </source>
</evidence>
<feature type="domain" description="Fe2OG dioxygenase" evidence="9">
    <location>
        <begin position="110"/>
        <end position="207"/>
    </location>
</feature>
<proteinExistence type="predicted"/>
<keyword evidence="4" id="KW-0460">Magnesium</keyword>
<dbReference type="FunFam" id="2.60.120.590:FF:000004">
    <property type="entry name" value="DNA oxidative demethylase ALKBH2"/>
    <property type="match status" value="1"/>
</dbReference>
<evidence type="ECO:0000259" key="9">
    <source>
        <dbReference type="PROSITE" id="PS51471"/>
    </source>
</evidence>
<evidence type="ECO:0000313" key="10">
    <source>
        <dbReference type="EMBL" id="PQJ28820.1"/>
    </source>
</evidence>